<name>A0AAN8UHG4_9MAGN</name>
<dbReference type="PANTHER" id="PTHR31964">
    <property type="entry name" value="ADENINE NUCLEOTIDE ALPHA HYDROLASES-LIKE SUPERFAMILY PROTEIN"/>
    <property type="match status" value="1"/>
</dbReference>
<dbReference type="InterPro" id="IPR006016">
    <property type="entry name" value="UspA"/>
</dbReference>
<evidence type="ECO:0000259" key="1">
    <source>
        <dbReference type="Pfam" id="PF00582"/>
    </source>
</evidence>
<gene>
    <name evidence="2" type="ORF">RJ641_020767</name>
</gene>
<dbReference type="EMBL" id="JBAMMX010000025">
    <property type="protein sequence ID" value="KAK6915650.1"/>
    <property type="molecule type" value="Genomic_DNA"/>
</dbReference>
<organism evidence="2 3">
    <name type="scientific">Dillenia turbinata</name>
    <dbReference type="NCBI Taxonomy" id="194707"/>
    <lineage>
        <taxon>Eukaryota</taxon>
        <taxon>Viridiplantae</taxon>
        <taxon>Streptophyta</taxon>
        <taxon>Embryophyta</taxon>
        <taxon>Tracheophyta</taxon>
        <taxon>Spermatophyta</taxon>
        <taxon>Magnoliopsida</taxon>
        <taxon>eudicotyledons</taxon>
        <taxon>Gunneridae</taxon>
        <taxon>Pentapetalae</taxon>
        <taxon>Dilleniales</taxon>
        <taxon>Dilleniaceae</taxon>
        <taxon>Dillenia</taxon>
    </lineage>
</organism>
<evidence type="ECO:0000313" key="2">
    <source>
        <dbReference type="EMBL" id="KAK6915650.1"/>
    </source>
</evidence>
<keyword evidence="3" id="KW-1185">Reference proteome</keyword>
<dbReference type="InterPro" id="IPR014729">
    <property type="entry name" value="Rossmann-like_a/b/a_fold"/>
</dbReference>
<feature type="domain" description="UspA" evidence="1">
    <location>
        <begin position="9"/>
        <end position="50"/>
    </location>
</feature>
<dbReference type="Gene3D" id="3.40.50.620">
    <property type="entry name" value="HUPs"/>
    <property type="match status" value="1"/>
</dbReference>
<dbReference type="AlphaFoldDB" id="A0AAN8UHG4"/>
<proteinExistence type="predicted"/>
<protein>
    <submittedName>
        <fullName evidence="2">UspA</fullName>
    </submittedName>
</protein>
<comment type="caution">
    <text evidence="2">The sequence shown here is derived from an EMBL/GenBank/DDBJ whole genome shotgun (WGS) entry which is preliminary data.</text>
</comment>
<sequence>MVIVVLMDIKVETKVESGDPRDVICEMVEKLGPDMLVMGSHGHGLTKRYINGFAGEYEQPLRPTCQVSGADSEKAKINGLK</sequence>
<dbReference type="Pfam" id="PF00582">
    <property type="entry name" value="Usp"/>
    <property type="match status" value="1"/>
</dbReference>
<dbReference type="SUPFAM" id="SSF52402">
    <property type="entry name" value="Adenine nucleotide alpha hydrolases-like"/>
    <property type="match status" value="1"/>
</dbReference>
<reference evidence="2 3" key="1">
    <citation type="submission" date="2023-12" db="EMBL/GenBank/DDBJ databases">
        <title>A high-quality genome assembly for Dillenia turbinata (Dilleniales).</title>
        <authorList>
            <person name="Chanderbali A."/>
        </authorList>
    </citation>
    <scope>NUCLEOTIDE SEQUENCE [LARGE SCALE GENOMIC DNA]</scope>
    <source>
        <strain evidence="2">LSX21</strain>
        <tissue evidence="2">Leaf</tissue>
    </source>
</reference>
<dbReference type="PANTHER" id="PTHR31964:SF125">
    <property type="entry name" value="OS05G0357525 PROTEIN"/>
    <property type="match status" value="1"/>
</dbReference>
<evidence type="ECO:0000313" key="3">
    <source>
        <dbReference type="Proteomes" id="UP001370490"/>
    </source>
</evidence>
<accession>A0AAN8UHG4</accession>
<dbReference type="Proteomes" id="UP001370490">
    <property type="component" value="Unassembled WGS sequence"/>
</dbReference>